<evidence type="ECO:0000313" key="7">
    <source>
        <dbReference type="EMBL" id="BCA28147.1"/>
    </source>
</evidence>
<dbReference type="AlphaFoldDB" id="A0A679GN95"/>
<dbReference type="EC" id="3.1.3.18" evidence="4"/>
<evidence type="ECO:0000256" key="3">
    <source>
        <dbReference type="ARBA" id="ARBA00006171"/>
    </source>
</evidence>
<dbReference type="Proteomes" id="UP000501237">
    <property type="component" value="Chromosome"/>
</dbReference>
<dbReference type="GeneID" id="57397346"/>
<comment type="catalytic activity">
    <reaction evidence="1">
        <text>2-phosphoglycolate + H2O = glycolate + phosphate</text>
        <dbReference type="Rhea" id="RHEA:14369"/>
        <dbReference type="ChEBI" id="CHEBI:15377"/>
        <dbReference type="ChEBI" id="CHEBI:29805"/>
        <dbReference type="ChEBI" id="CHEBI:43474"/>
        <dbReference type="ChEBI" id="CHEBI:58033"/>
        <dbReference type="EC" id="3.1.3.18"/>
    </reaction>
</comment>
<evidence type="ECO:0000256" key="1">
    <source>
        <dbReference type="ARBA" id="ARBA00000830"/>
    </source>
</evidence>
<proteinExistence type="inferred from homology"/>
<sequence>MPSTPPPPFTALLLGLTGCLVDFGARTLPLALQRTVARHTDGQLDEVATLAPTDQLEALLKRRPRPAERARLQDALVEAAHERAEPAPGLDALLDRLASQNIPAAWLDELPEHVTTVLAQSLPDSLPPAQAGTGRPWPAPDSCWNALTGLGVERLEGCVLVSGEPRLLQAGLNAGLWTVGLAASGRLCGHALGDWQALPANERDARRARATLELYRLGAHSVIDHLGELPDCLDDLASRRQKGEKP</sequence>
<keyword evidence="6" id="KW-0119">Carbohydrate metabolism</keyword>
<evidence type="ECO:0000313" key="8">
    <source>
        <dbReference type="Proteomes" id="UP000501237"/>
    </source>
</evidence>
<comment type="pathway">
    <text evidence="2">Organic acid metabolism; glycolate biosynthesis; glycolate from 2-phosphoglycolate: step 1/1.</text>
</comment>
<evidence type="ECO:0000256" key="4">
    <source>
        <dbReference type="ARBA" id="ARBA00013078"/>
    </source>
</evidence>
<dbReference type="InterPro" id="IPR036412">
    <property type="entry name" value="HAD-like_sf"/>
</dbReference>
<evidence type="ECO:0000256" key="2">
    <source>
        <dbReference type="ARBA" id="ARBA00004818"/>
    </source>
</evidence>
<dbReference type="SUPFAM" id="SSF56784">
    <property type="entry name" value="HAD-like"/>
    <property type="match status" value="1"/>
</dbReference>
<comment type="similarity">
    <text evidence="3">Belongs to the HAD-like hydrolase superfamily. CbbY/CbbZ/Gph/YieH family.</text>
</comment>
<accession>A0A679GN95</accession>
<dbReference type="EMBL" id="AP022642">
    <property type="protein sequence ID" value="BCA28147.1"/>
    <property type="molecule type" value="Genomic_DNA"/>
</dbReference>
<name>A0A679GN95_9GAMM</name>
<dbReference type="GO" id="GO:0006281">
    <property type="term" value="P:DNA repair"/>
    <property type="evidence" value="ECO:0007669"/>
    <property type="project" value="TreeGrafter"/>
</dbReference>
<dbReference type="GO" id="GO:0005829">
    <property type="term" value="C:cytosol"/>
    <property type="evidence" value="ECO:0007669"/>
    <property type="project" value="TreeGrafter"/>
</dbReference>
<keyword evidence="5" id="KW-0479">Metal-binding</keyword>
<dbReference type="PANTHER" id="PTHR43434:SF1">
    <property type="entry name" value="PHOSPHOGLYCOLATE PHOSPHATASE"/>
    <property type="match status" value="1"/>
</dbReference>
<dbReference type="KEGG" id="poj:PtoMrB4_21240"/>
<dbReference type="RefSeq" id="WP_172433223.1">
    <property type="nucleotide sequence ID" value="NZ_AP022642.1"/>
</dbReference>
<organism evidence="7 8">
    <name type="scientific">Metapseudomonas otitidis</name>
    <dbReference type="NCBI Taxonomy" id="319939"/>
    <lineage>
        <taxon>Bacteria</taxon>
        <taxon>Pseudomonadati</taxon>
        <taxon>Pseudomonadota</taxon>
        <taxon>Gammaproteobacteria</taxon>
        <taxon>Pseudomonadales</taxon>
        <taxon>Pseudomonadaceae</taxon>
        <taxon>Metapseudomonas</taxon>
    </lineage>
</organism>
<dbReference type="InterPro" id="IPR050155">
    <property type="entry name" value="HAD-like_hydrolase_sf"/>
</dbReference>
<gene>
    <name evidence="7" type="ORF">PtoMrB4_21240</name>
</gene>
<protein>
    <recommendedName>
        <fullName evidence="4">phosphoglycolate phosphatase</fullName>
        <ecNumber evidence="4">3.1.3.18</ecNumber>
    </recommendedName>
</protein>
<evidence type="ECO:0000256" key="6">
    <source>
        <dbReference type="ARBA" id="ARBA00023277"/>
    </source>
</evidence>
<evidence type="ECO:0000256" key="5">
    <source>
        <dbReference type="ARBA" id="ARBA00022723"/>
    </source>
</evidence>
<dbReference type="GO" id="GO:0046872">
    <property type="term" value="F:metal ion binding"/>
    <property type="evidence" value="ECO:0007669"/>
    <property type="project" value="UniProtKB-KW"/>
</dbReference>
<dbReference type="GO" id="GO:0008967">
    <property type="term" value="F:phosphoglycolate phosphatase activity"/>
    <property type="evidence" value="ECO:0007669"/>
    <property type="project" value="UniProtKB-EC"/>
</dbReference>
<dbReference type="PANTHER" id="PTHR43434">
    <property type="entry name" value="PHOSPHOGLYCOLATE PHOSPHATASE"/>
    <property type="match status" value="1"/>
</dbReference>
<dbReference type="InterPro" id="IPR023214">
    <property type="entry name" value="HAD_sf"/>
</dbReference>
<dbReference type="Gene3D" id="3.40.50.1000">
    <property type="entry name" value="HAD superfamily/HAD-like"/>
    <property type="match status" value="1"/>
</dbReference>
<reference evidence="7 8" key="1">
    <citation type="journal article" date="2020" name="Microbiol. Resour. Announc.">
        <title>Complete genome sequence of Pseudomonas otitidis strain MrB4, isolated from Lake Biwa in Japan.</title>
        <authorList>
            <person name="Miyazaki K."/>
            <person name="Hase E."/>
            <person name="Maruya T."/>
        </authorList>
    </citation>
    <scope>NUCLEOTIDE SEQUENCE [LARGE SCALE GENOMIC DNA]</scope>
    <source>
        <strain evidence="7 8">MrB4</strain>
    </source>
</reference>